<feature type="transmembrane region" description="Helical" evidence="5">
    <location>
        <begin position="40"/>
        <end position="59"/>
    </location>
</feature>
<keyword evidence="4 5" id="KW-0472">Membrane</keyword>
<dbReference type="GO" id="GO:0015293">
    <property type="term" value="F:symporter activity"/>
    <property type="evidence" value="ECO:0007669"/>
    <property type="project" value="InterPro"/>
</dbReference>
<evidence type="ECO:0000313" key="8">
    <source>
        <dbReference type="Proteomes" id="UP000030848"/>
    </source>
</evidence>
<feature type="transmembrane region" description="Helical" evidence="5">
    <location>
        <begin position="293"/>
        <end position="311"/>
    </location>
</feature>
<feature type="transmembrane region" description="Helical" evidence="5">
    <location>
        <begin position="80"/>
        <end position="98"/>
    </location>
</feature>
<dbReference type="Gene3D" id="1.20.1250.20">
    <property type="entry name" value="MFS general substrate transporter like domains"/>
    <property type="match status" value="1"/>
</dbReference>
<feature type="transmembrane region" description="Helical" evidence="5">
    <location>
        <begin position="181"/>
        <end position="200"/>
    </location>
</feature>
<feature type="transmembrane region" description="Helical" evidence="5">
    <location>
        <begin position="265"/>
        <end position="281"/>
    </location>
</feature>
<gene>
    <name evidence="7" type="ORF">MINT15_37440</name>
</gene>
<dbReference type="GO" id="GO:0008643">
    <property type="term" value="P:carbohydrate transport"/>
    <property type="evidence" value="ECO:0007669"/>
    <property type="project" value="InterPro"/>
</dbReference>
<dbReference type="Proteomes" id="UP000030848">
    <property type="component" value="Unassembled WGS sequence"/>
</dbReference>
<feature type="transmembrane region" description="Helical" evidence="5">
    <location>
        <begin position="230"/>
        <end position="253"/>
    </location>
</feature>
<feature type="transmembrane region" description="Helical" evidence="5">
    <location>
        <begin position="110"/>
        <end position="129"/>
    </location>
</feature>
<evidence type="ECO:0000256" key="1">
    <source>
        <dbReference type="ARBA" id="ARBA00004651"/>
    </source>
</evidence>
<dbReference type="GO" id="GO:0005886">
    <property type="term" value="C:plasma membrane"/>
    <property type="evidence" value="ECO:0007669"/>
    <property type="project" value="UniProtKB-SubCell"/>
</dbReference>
<keyword evidence="2 5" id="KW-0812">Transmembrane</keyword>
<dbReference type="OMA" id="AFAIGFN"/>
<organism evidence="7 8">
    <name type="scientific">Saccharomonospora viridis</name>
    <dbReference type="NCBI Taxonomy" id="1852"/>
    <lineage>
        <taxon>Bacteria</taxon>
        <taxon>Bacillati</taxon>
        <taxon>Actinomycetota</taxon>
        <taxon>Actinomycetes</taxon>
        <taxon>Pseudonocardiales</taxon>
        <taxon>Pseudonocardiaceae</taxon>
        <taxon>Saccharomonospora</taxon>
    </lineage>
</organism>
<dbReference type="InterPro" id="IPR039672">
    <property type="entry name" value="MFS_2"/>
</dbReference>
<evidence type="ECO:0000256" key="3">
    <source>
        <dbReference type="ARBA" id="ARBA00022989"/>
    </source>
</evidence>
<dbReference type="Pfam" id="PF13347">
    <property type="entry name" value="MFS_2"/>
    <property type="match status" value="1"/>
</dbReference>
<feature type="domain" description="Major facilitator superfamily (MFS) profile" evidence="6">
    <location>
        <begin position="8"/>
        <end position="427"/>
    </location>
</feature>
<dbReference type="AlphaFoldDB" id="A0A837D7X6"/>
<name>A0A837D7X6_9PSEU</name>
<keyword evidence="3 5" id="KW-1133">Transmembrane helix</keyword>
<evidence type="ECO:0000256" key="4">
    <source>
        <dbReference type="ARBA" id="ARBA00023136"/>
    </source>
</evidence>
<evidence type="ECO:0000256" key="2">
    <source>
        <dbReference type="ARBA" id="ARBA00022692"/>
    </source>
</evidence>
<dbReference type="RefSeq" id="WP_015786588.1">
    <property type="nucleotide sequence ID" value="NZ_CALJZO010000032.1"/>
</dbReference>
<proteinExistence type="predicted"/>
<dbReference type="InterPro" id="IPR036259">
    <property type="entry name" value="MFS_trans_sf"/>
</dbReference>
<dbReference type="EMBL" id="JRZE01000006">
    <property type="protein sequence ID" value="KHF43542.1"/>
    <property type="molecule type" value="Genomic_DNA"/>
</dbReference>
<dbReference type="PROSITE" id="PS50850">
    <property type="entry name" value="MFS"/>
    <property type="match status" value="1"/>
</dbReference>
<reference evidence="7 8" key="1">
    <citation type="submission" date="2014-10" db="EMBL/GenBank/DDBJ databases">
        <title>Genome sequence of Micropolyspora internatus JCM3315.</title>
        <authorList>
            <person name="Shin S.-K."/>
            <person name="Yi H."/>
        </authorList>
    </citation>
    <scope>NUCLEOTIDE SEQUENCE [LARGE SCALE GENOMIC DNA]</scope>
    <source>
        <strain evidence="7 8">JCM 3315</strain>
    </source>
</reference>
<feature type="transmembrane region" description="Helical" evidence="5">
    <location>
        <begin position="361"/>
        <end position="383"/>
    </location>
</feature>
<evidence type="ECO:0000313" key="7">
    <source>
        <dbReference type="EMBL" id="KHF43542.1"/>
    </source>
</evidence>
<feature type="transmembrane region" description="Helical" evidence="5">
    <location>
        <begin position="149"/>
        <end position="169"/>
    </location>
</feature>
<dbReference type="PANTHER" id="PTHR11328:SF24">
    <property type="entry name" value="MAJOR FACILITATOR SUPERFAMILY (MFS) PROFILE DOMAIN-CONTAINING PROTEIN"/>
    <property type="match status" value="1"/>
</dbReference>
<evidence type="ECO:0000256" key="5">
    <source>
        <dbReference type="SAM" id="Phobius"/>
    </source>
</evidence>
<protein>
    <submittedName>
        <fullName evidence="7">MFS transporter</fullName>
    </submittedName>
</protein>
<evidence type="ECO:0000259" key="6">
    <source>
        <dbReference type="PROSITE" id="PS50850"/>
    </source>
</evidence>
<sequence length="453" mass="47011">MSALGTRTRLGYSLGSFVTGAFGTVPGLLLLPYLTDTLAVPAAAAGAIVLLPKAWDVVFNPVAGRLSDADLVRRGSRVRSLVVGGLALAVTFAALFAYPGFGSVGADSAYVVAVFFLCATAFAFFQVPFNALPAELTDGYHERTRLTTWRIAVLALAILTSGAVAPAIVNGIGGVAGYRAMGLFVAALIVVGTVSVVLSVRGVRIGRPKQPTPTWRELLATMRRWRSFRLLLGVYFVQALGVATLLAGVSYVARYVLGDADLQPLLFAGFIGPALLVMPLWDRVGRSGGKLTGFRIATVALAAALVGLAFARVLPSVAVFALVALAGVGYAGIQVFPLALLPDLITEEERRTGEARAGVTAGVWTAAEALGLALGPSLFGLMLSLGGYVSGTDAMSATQPESAVLAITFGFSVVPAVLVVLGLPLLRRRLFGSERARGTGMDGETDTEQVIGA</sequence>
<dbReference type="InterPro" id="IPR020846">
    <property type="entry name" value="MFS_dom"/>
</dbReference>
<feature type="transmembrane region" description="Helical" evidence="5">
    <location>
        <begin position="317"/>
        <end position="341"/>
    </location>
</feature>
<feature type="transmembrane region" description="Helical" evidence="5">
    <location>
        <begin position="12"/>
        <end position="34"/>
    </location>
</feature>
<comment type="subcellular location">
    <subcellularLocation>
        <location evidence="1">Cell membrane</location>
        <topology evidence="1">Multi-pass membrane protein</topology>
    </subcellularLocation>
</comment>
<dbReference type="PANTHER" id="PTHR11328">
    <property type="entry name" value="MAJOR FACILITATOR SUPERFAMILY DOMAIN-CONTAINING PROTEIN"/>
    <property type="match status" value="1"/>
</dbReference>
<feature type="transmembrane region" description="Helical" evidence="5">
    <location>
        <begin position="403"/>
        <end position="426"/>
    </location>
</feature>
<dbReference type="SUPFAM" id="SSF103473">
    <property type="entry name" value="MFS general substrate transporter"/>
    <property type="match status" value="1"/>
</dbReference>
<dbReference type="OrthoDB" id="3717977at2"/>
<comment type="caution">
    <text evidence="7">The sequence shown here is derived from an EMBL/GenBank/DDBJ whole genome shotgun (WGS) entry which is preliminary data.</text>
</comment>
<accession>A0A837D7X6</accession>